<evidence type="ECO:0000313" key="2">
    <source>
        <dbReference type="Proteomes" id="UP001055253"/>
    </source>
</evidence>
<dbReference type="Gene3D" id="1.10.1200.10">
    <property type="entry name" value="ACP-like"/>
    <property type="match status" value="1"/>
</dbReference>
<keyword evidence="2" id="KW-1185">Reference proteome</keyword>
<dbReference type="Proteomes" id="UP001055253">
    <property type="component" value="Chromosome"/>
</dbReference>
<proteinExistence type="predicted"/>
<name>A0ABY3V5J1_MYCUL</name>
<organism evidence="1 2">
    <name type="scientific">Mycobacterium ulcerans</name>
    <dbReference type="NCBI Taxonomy" id="1809"/>
    <lineage>
        <taxon>Bacteria</taxon>
        <taxon>Bacillati</taxon>
        <taxon>Actinomycetota</taxon>
        <taxon>Actinomycetes</taxon>
        <taxon>Mycobacteriales</taxon>
        <taxon>Mycobacteriaceae</taxon>
        <taxon>Mycobacterium</taxon>
        <taxon>Mycobacterium ulcerans group</taxon>
    </lineage>
</organism>
<gene>
    <name evidence="1" type="ORF">MJO63_19235</name>
</gene>
<sequence length="123" mass="12408">MPEIVGLSDGVEAGLDDGGRVDCHASVARQSIEDLSCVGFVGATLGVGGLSAASAIGMVASATMIGAGLSNIDSGELDERQLADWLIGKVGLYLNMSPGSVDVDLPLPECGIDSAMSPGLWRC</sequence>
<reference evidence="1" key="1">
    <citation type="submission" date="2022-08" db="EMBL/GenBank/DDBJ databases">
        <title>Whole genome sequencing of non-tuberculosis mycobacteria type-strains.</title>
        <authorList>
            <person name="Igarashi Y."/>
            <person name="Osugi A."/>
            <person name="Mitarai S."/>
        </authorList>
    </citation>
    <scope>NUCLEOTIDE SEQUENCE</scope>
    <source>
        <strain evidence="1">ATCC 19423</strain>
    </source>
</reference>
<dbReference type="RefSeq" id="WP_240168364.1">
    <property type="nucleotide sequence ID" value="NZ_CP085200.1"/>
</dbReference>
<accession>A0ABY3V5J1</accession>
<evidence type="ECO:0000313" key="1">
    <source>
        <dbReference type="EMBL" id="ULP50988.1"/>
    </source>
</evidence>
<dbReference type="EMBL" id="CP092429">
    <property type="protein sequence ID" value="ULP50988.1"/>
    <property type="molecule type" value="Genomic_DNA"/>
</dbReference>
<protein>
    <submittedName>
        <fullName evidence="1">Uncharacterized protein</fullName>
    </submittedName>
</protein>
<dbReference type="InterPro" id="IPR036736">
    <property type="entry name" value="ACP-like_sf"/>
</dbReference>